<dbReference type="PANTHER" id="PTHR13843">
    <property type="entry name" value="MICROTUBULE-ASSOCIATED PROTEIN"/>
    <property type="match status" value="1"/>
</dbReference>
<sequence length="393" mass="45340">MDVLQEHFSSKRYLDDKEVPIPLSHAMSICALLVWKPADPADTPLPGVLLPGSAPQSKIFEGLEHLRHLEELKHRTCSQLSLGIKYEERVKVKTTRKQVVKTSVAKQKAEILRPSSPVKTKTEEKKVVKTKDEITAKRIVSKDAKLISKKVKKRSRSRSKEQRLITDEEEKKQGIESQEEEIAESVEAGLTLETEPLPQPAEEVKLLKEETPEVLIGEEKIFARNKGARKEVLTPEEQHVLLELQEERKKKSKKLYQKKRNKKLYQKKRNKKLYQKKKNKKLYQKKKEQKLYQKKKNKKLLAEEKKEEEIEKTLIDKGNIKSPKAEAEHIKPKSPVQDEVKKSPDEVKPASPDKEKTAEPKLVSEKVPKKKLASRTIPSESLHCQKHQNAKRT</sequence>
<dbReference type="GO" id="GO:0008017">
    <property type="term" value="F:microtubule binding"/>
    <property type="evidence" value="ECO:0007669"/>
    <property type="project" value="InterPro"/>
</dbReference>
<accession>A0AAV4XIK2</accession>
<dbReference type="InterPro" id="IPR026074">
    <property type="entry name" value="MAP1"/>
</dbReference>
<dbReference type="GO" id="GO:0007409">
    <property type="term" value="P:axonogenesis"/>
    <property type="evidence" value="ECO:0007669"/>
    <property type="project" value="TreeGrafter"/>
</dbReference>
<protein>
    <submittedName>
        <fullName evidence="3">Microtubule-associated protein futsch</fullName>
    </submittedName>
</protein>
<evidence type="ECO:0000313" key="4">
    <source>
        <dbReference type="Proteomes" id="UP001054945"/>
    </source>
</evidence>
<evidence type="ECO:0000256" key="1">
    <source>
        <dbReference type="SAM" id="MobiDB-lite"/>
    </source>
</evidence>
<dbReference type="AlphaFoldDB" id="A0AAV4XIK2"/>
<keyword evidence="4" id="KW-1185">Reference proteome</keyword>
<dbReference type="GO" id="GO:0016358">
    <property type="term" value="P:dendrite development"/>
    <property type="evidence" value="ECO:0007669"/>
    <property type="project" value="TreeGrafter"/>
</dbReference>
<proteinExistence type="predicted"/>
<dbReference type="Proteomes" id="UP001054945">
    <property type="component" value="Unassembled WGS sequence"/>
</dbReference>
<dbReference type="GO" id="GO:0045202">
    <property type="term" value="C:synapse"/>
    <property type="evidence" value="ECO:0007669"/>
    <property type="project" value="TreeGrafter"/>
</dbReference>
<evidence type="ECO:0000259" key="2">
    <source>
        <dbReference type="Pfam" id="PF25281"/>
    </source>
</evidence>
<dbReference type="GO" id="GO:0005874">
    <property type="term" value="C:microtubule"/>
    <property type="evidence" value="ECO:0007669"/>
    <property type="project" value="InterPro"/>
</dbReference>
<gene>
    <name evidence="3" type="primary">futsch_0</name>
    <name evidence="3" type="ORF">CEXT_510981</name>
</gene>
<dbReference type="GO" id="GO:0031114">
    <property type="term" value="P:regulation of microtubule depolymerization"/>
    <property type="evidence" value="ECO:0007669"/>
    <property type="project" value="TreeGrafter"/>
</dbReference>
<comment type="caution">
    <text evidence="3">The sequence shown here is derived from an EMBL/GenBank/DDBJ whole genome shotgun (WGS) entry which is preliminary data.</text>
</comment>
<dbReference type="InterPro" id="IPR057480">
    <property type="entry name" value="MAP1A/B/S-like_MBL"/>
</dbReference>
<evidence type="ECO:0000313" key="3">
    <source>
        <dbReference type="EMBL" id="GIY94479.1"/>
    </source>
</evidence>
<feature type="domain" description="Microtubule-associated protein 1A/B/S-like MBL-like" evidence="2">
    <location>
        <begin position="14"/>
        <end position="82"/>
    </location>
</feature>
<dbReference type="Pfam" id="PF25281">
    <property type="entry name" value="MBL_MAP1B"/>
    <property type="match status" value="1"/>
</dbReference>
<feature type="region of interest" description="Disordered" evidence="1">
    <location>
        <begin position="151"/>
        <end position="199"/>
    </location>
</feature>
<dbReference type="GO" id="GO:0003779">
    <property type="term" value="F:actin binding"/>
    <property type="evidence" value="ECO:0007669"/>
    <property type="project" value="TreeGrafter"/>
</dbReference>
<dbReference type="PANTHER" id="PTHR13843:SF12">
    <property type="entry name" value="ATPASE F1_V1_A1 COMPLEX ALPHA_BETA SUBUNIT NUCLEOTIDE-BINDING DOMAIN-CONTAINING PROTEIN"/>
    <property type="match status" value="1"/>
</dbReference>
<name>A0AAV4XIK2_CAEEX</name>
<dbReference type="GO" id="GO:0005829">
    <property type="term" value="C:cytosol"/>
    <property type="evidence" value="ECO:0007669"/>
    <property type="project" value="TreeGrafter"/>
</dbReference>
<feature type="compositionally biased region" description="Basic and acidic residues" evidence="1">
    <location>
        <begin position="300"/>
        <end position="367"/>
    </location>
</feature>
<dbReference type="GO" id="GO:0005875">
    <property type="term" value="C:microtubule associated complex"/>
    <property type="evidence" value="ECO:0007669"/>
    <property type="project" value="TreeGrafter"/>
</dbReference>
<feature type="compositionally biased region" description="Basic residues" evidence="1">
    <location>
        <begin position="250"/>
        <end position="284"/>
    </location>
</feature>
<organism evidence="3 4">
    <name type="scientific">Caerostris extrusa</name>
    <name type="common">Bark spider</name>
    <name type="synonym">Caerostris bankana</name>
    <dbReference type="NCBI Taxonomy" id="172846"/>
    <lineage>
        <taxon>Eukaryota</taxon>
        <taxon>Metazoa</taxon>
        <taxon>Ecdysozoa</taxon>
        <taxon>Arthropoda</taxon>
        <taxon>Chelicerata</taxon>
        <taxon>Arachnida</taxon>
        <taxon>Araneae</taxon>
        <taxon>Araneomorphae</taxon>
        <taxon>Entelegynae</taxon>
        <taxon>Araneoidea</taxon>
        <taxon>Araneidae</taxon>
        <taxon>Caerostris</taxon>
    </lineage>
</organism>
<dbReference type="GO" id="GO:0000226">
    <property type="term" value="P:microtubule cytoskeleton organization"/>
    <property type="evidence" value="ECO:0007669"/>
    <property type="project" value="InterPro"/>
</dbReference>
<feature type="region of interest" description="Disordered" evidence="1">
    <location>
        <begin position="248"/>
        <end position="393"/>
    </location>
</feature>
<dbReference type="GO" id="GO:0043025">
    <property type="term" value="C:neuronal cell body"/>
    <property type="evidence" value="ECO:0007669"/>
    <property type="project" value="TreeGrafter"/>
</dbReference>
<feature type="compositionally biased region" description="Basic and acidic residues" evidence="1">
    <location>
        <begin position="158"/>
        <end position="174"/>
    </location>
</feature>
<feature type="compositionally biased region" description="Basic residues" evidence="1">
    <location>
        <begin position="384"/>
        <end position="393"/>
    </location>
</feature>
<dbReference type="GO" id="GO:0030425">
    <property type="term" value="C:dendrite"/>
    <property type="evidence" value="ECO:0007669"/>
    <property type="project" value="TreeGrafter"/>
</dbReference>
<reference evidence="3 4" key="1">
    <citation type="submission" date="2021-06" db="EMBL/GenBank/DDBJ databases">
        <title>Caerostris extrusa draft genome.</title>
        <authorList>
            <person name="Kono N."/>
            <person name="Arakawa K."/>
        </authorList>
    </citation>
    <scope>NUCLEOTIDE SEQUENCE [LARGE SCALE GENOMIC DNA]</scope>
</reference>
<dbReference type="EMBL" id="BPLR01000394">
    <property type="protein sequence ID" value="GIY94479.1"/>
    <property type="molecule type" value="Genomic_DNA"/>
</dbReference>